<evidence type="ECO:0000256" key="6">
    <source>
        <dbReference type="SAM" id="Phobius"/>
    </source>
</evidence>
<gene>
    <name evidence="7" type="ORF">GBAR_LOCUS8120</name>
</gene>
<feature type="transmembrane region" description="Helical" evidence="6">
    <location>
        <begin position="98"/>
        <end position="123"/>
    </location>
</feature>
<accession>A0AA35RJI0</accession>
<protein>
    <submittedName>
        <fullName evidence="7">Uncharacterized protein</fullName>
    </submittedName>
</protein>
<keyword evidence="3 6" id="KW-0812">Transmembrane</keyword>
<feature type="transmembrane region" description="Helical" evidence="6">
    <location>
        <begin position="49"/>
        <end position="71"/>
    </location>
</feature>
<name>A0AA35RJI0_GEOBA</name>
<evidence type="ECO:0000313" key="8">
    <source>
        <dbReference type="Proteomes" id="UP001174909"/>
    </source>
</evidence>
<organism evidence="7 8">
    <name type="scientific">Geodia barretti</name>
    <name type="common">Barrett's horny sponge</name>
    <dbReference type="NCBI Taxonomy" id="519541"/>
    <lineage>
        <taxon>Eukaryota</taxon>
        <taxon>Metazoa</taxon>
        <taxon>Porifera</taxon>
        <taxon>Demospongiae</taxon>
        <taxon>Heteroscleromorpha</taxon>
        <taxon>Tetractinellida</taxon>
        <taxon>Astrophorina</taxon>
        <taxon>Geodiidae</taxon>
        <taxon>Geodia</taxon>
    </lineage>
</organism>
<evidence type="ECO:0000256" key="3">
    <source>
        <dbReference type="ARBA" id="ARBA00022692"/>
    </source>
</evidence>
<comment type="similarity">
    <text evidence="2">Belongs to the CD225/Dispanin family.</text>
</comment>
<sequence length="124" mass="13611">MASSRNGAEYHTYNEETTQVGTLSRSTWLAQAADLPKDKEHTPPSSFNLILALIAFLTCPFLGWLSIIFAIQARTEFYHKRYNESAALCTRARGTSCYAIAIGVSLALGYGILVGAGLSLNWYD</sequence>
<evidence type="ECO:0000256" key="5">
    <source>
        <dbReference type="ARBA" id="ARBA00023136"/>
    </source>
</evidence>
<dbReference type="EMBL" id="CASHTH010001210">
    <property type="protein sequence ID" value="CAI8012675.1"/>
    <property type="molecule type" value="Genomic_DNA"/>
</dbReference>
<evidence type="ECO:0000256" key="2">
    <source>
        <dbReference type="ARBA" id="ARBA00006843"/>
    </source>
</evidence>
<evidence type="ECO:0000256" key="1">
    <source>
        <dbReference type="ARBA" id="ARBA00004370"/>
    </source>
</evidence>
<dbReference type="GO" id="GO:0016020">
    <property type="term" value="C:membrane"/>
    <property type="evidence" value="ECO:0007669"/>
    <property type="project" value="UniProtKB-SubCell"/>
</dbReference>
<reference evidence="7" key="1">
    <citation type="submission" date="2023-03" db="EMBL/GenBank/DDBJ databases">
        <authorList>
            <person name="Steffen K."/>
            <person name="Cardenas P."/>
        </authorList>
    </citation>
    <scope>NUCLEOTIDE SEQUENCE</scope>
</reference>
<comment type="subcellular location">
    <subcellularLocation>
        <location evidence="1">Membrane</location>
    </subcellularLocation>
</comment>
<keyword evidence="8" id="KW-1185">Reference proteome</keyword>
<dbReference type="Proteomes" id="UP001174909">
    <property type="component" value="Unassembled WGS sequence"/>
</dbReference>
<evidence type="ECO:0000313" key="7">
    <source>
        <dbReference type="EMBL" id="CAI8012675.1"/>
    </source>
</evidence>
<proteinExistence type="inferred from homology"/>
<evidence type="ECO:0000256" key="4">
    <source>
        <dbReference type="ARBA" id="ARBA00022989"/>
    </source>
</evidence>
<comment type="caution">
    <text evidence="7">The sequence shown here is derived from an EMBL/GenBank/DDBJ whole genome shotgun (WGS) entry which is preliminary data.</text>
</comment>
<keyword evidence="5 6" id="KW-0472">Membrane</keyword>
<keyword evidence="4 6" id="KW-1133">Transmembrane helix</keyword>
<dbReference type="AlphaFoldDB" id="A0AA35RJI0"/>
<dbReference type="Pfam" id="PF04505">
    <property type="entry name" value="CD225"/>
    <property type="match status" value="1"/>
</dbReference>
<dbReference type="InterPro" id="IPR007593">
    <property type="entry name" value="CD225/Dispanin_fam"/>
</dbReference>